<evidence type="ECO:0000256" key="2">
    <source>
        <dbReference type="ARBA" id="ARBA00022962"/>
    </source>
</evidence>
<reference evidence="4 5" key="1">
    <citation type="journal article" date="2014" name="Int. J. Syst. Evol. Microbiol.">
        <title>Phaeodactylibacter xiamenensis gen. nov., sp. nov., a member of the family Saprospiraceae isolated from the marine alga Phaeodactylum tricornutum.</title>
        <authorList>
            <person name="Chen Z.Jr."/>
            <person name="Lei X."/>
            <person name="Lai Q."/>
            <person name="Li Y."/>
            <person name="Zhang B."/>
            <person name="Zhang J."/>
            <person name="Zhang H."/>
            <person name="Yang L."/>
            <person name="Zheng W."/>
            <person name="Tian Y."/>
            <person name="Yu Z."/>
            <person name="Xu H.Jr."/>
            <person name="Zheng T."/>
        </authorList>
    </citation>
    <scope>NUCLEOTIDE SEQUENCE [LARGE SCALE GENOMIC DNA]</scope>
    <source>
        <strain evidence="4 5">KD52</strain>
    </source>
</reference>
<dbReference type="GO" id="GO:0016757">
    <property type="term" value="F:glycosyltransferase activity"/>
    <property type="evidence" value="ECO:0007669"/>
    <property type="project" value="UniProtKB-KW"/>
</dbReference>
<gene>
    <name evidence="4" type="ORF">IX84_05805</name>
</gene>
<dbReference type="InterPro" id="IPR017932">
    <property type="entry name" value="GATase_2_dom"/>
</dbReference>
<dbReference type="EMBL" id="JPOS01000012">
    <property type="protein sequence ID" value="KGE89255.1"/>
    <property type="molecule type" value="Genomic_DNA"/>
</dbReference>
<evidence type="ECO:0000256" key="1">
    <source>
        <dbReference type="ARBA" id="ARBA00022679"/>
    </source>
</evidence>
<dbReference type="Proteomes" id="UP000029736">
    <property type="component" value="Unassembled WGS sequence"/>
</dbReference>
<evidence type="ECO:0000313" key="4">
    <source>
        <dbReference type="EMBL" id="KGE89255.1"/>
    </source>
</evidence>
<dbReference type="OrthoDB" id="9801213at2"/>
<comment type="caution">
    <text evidence="4">The sequence shown here is derived from an EMBL/GenBank/DDBJ whole genome shotgun (WGS) entry which is preliminary data.</text>
</comment>
<dbReference type="STRING" id="1524460.IX84_05805"/>
<dbReference type="InterPro" id="IPR029057">
    <property type="entry name" value="PRTase-like"/>
</dbReference>
<name>A0A098SAW1_9BACT</name>
<evidence type="ECO:0000259" key="3">
    <source>
        <dbReference type="PROSITE" id="PS51278"/>
    </source>
</evidence>
<keyword evidence="2" id="KW-0315">Glutamine amidotransferase</keyword>
<dbReference type="RefSeq" id="WP_044217234.1">
    <property type="nucleotide sequence ID" value="NZ_JBKAGJ010000001.1"/>
</dbReference>
<dbReference type="SUPFAM" id="SSF53271">
    <property type="entry name" value="PRTase-like"/>
    <property type="match status" value="1"/>
</dbReference>
<keyword evidence="4" id="KW-0328">Glycosyltransferase</keyword>
<dbReference type="Gene3D" id="3.60.20.10">
    <property type="entry name" value="Glutamine Phosphoribosylpyrophosphate, subunit 1, domain 1"/>
    <property type="match status" value="1"/>
</dbReference>
<dbReference type="PANTHER" id="PTHR11907">
    <property type="entry name" value="AMIDOPHOSPHORIBOSYLTRANSFERASE"/>
    <property type="match status" value="1"/>
</dbReference>
<proteinExistence type="predicted"/>
<feature type="domain" description="Glutamine amidotransferase type-2" evidence="3">
    <location>
        <begin position="9"/>
        <end position="300"/>
    </location>
</feature>
<accession>A0A098SAW1</accession>
<keyword evidence="1 4" id="KW-0808">Transferase</keyword>
<dbReference type="AlphaFoldDB" id="A0A098SAW1"/>
<dbReference type="InterPro" id="IPR029055">
    <property type="entry name" value="Ntn_hydrolases_N"/>
</dbReference>
<evidence type="ECO:0000313" key="5">
    <source>
        <dbReference type="Proteomes" id="UP000029736"/>
    </source>
</evidence>
<dbReference type="SUPFAM" id="SSF56235">
    <property type="entry name" value="N-terminal nucleophile aminohydrolases (Ntn hydrolases)"/>
    <property type="match status" value="1"/>
</dbReference>
<keyword evidence="5" id="KW-1185">Reference proteome</keyword>
<dbReference type="PROSITE" id="PS51278">
    <property type="entry name" value="GATASE_TYPE_2"/>
    <property type="match status" value="1"/>
</dbReference>
<sequence length="631" mass="72692">MSDQIKHECGIAMIRLLKPLDYYHKKYGTAFYGLNQLQLLLQKQRNRGQDGAGMATIKLDVQPGRKYISRKRSVASNYLDDLFQQVHRHFKDLTPEQLNDPQWLKDNKPYVGELLLGHLRYGTHSNNGVETCHPFLRQNNWITRNLLVAGNFNLTNVDELFQELVELGQYPKEKSDTVTVLEKIGHFLDDEVQRLHTWYKPDGYSNQEVNELIYKNLDIQRLLRRASKKFDGGFVMAGLIGHGDAFVLRDPAGIRPAFYYQDDEIVVVASERPAIQTVFNLHIGDIQELKRGHALIVKKDGRVSEVRCMDPLDRAACSFERIYFSRGNDRDIYLERKQLGRQLTKKVLKEVDFDFKHTVFSFVPNTAETAFYGLMEGLTDSLNEIKKDKILKKGKDLKPDKLEKILAMKPRMEKLVVKDAKQRTFIADTTSREAMVAHVYDVTYGIVTNHKDTLVLLDDSIVRGTTLHDSIINIASRLRPRKIVIVSSAPQIRYPDCYGIDMSKMKEFVAFRALVELLKENDKDHLLHEAYERCKAQEHSLKEDITNEVQALYDEFDYETVSDKIAEIVSPKGIEPEIKVIYQTVEGLQKACPKNNGDWYFSGNYPTPGGNRVVNRAFINFMEGRDERGYD</sequence>
<protein>
    <submittedName>
        <fullName evidence="4">Amidophosphoribosyltransferase</fullName>
    </submittedName>
</protein>
<organism evidence="4 5">
    <name type="scientific">Phaeodactylibacter xiamenensis</name>
    <dbReference type="NCBI Taxonomy" id="1524460"/>
    <lineage>
        <taxon>Bacteria</taxon>
        <taxon>Pseudomonadati</taxon>
        <taxon>Bacteroidota</taxon>
        <taxon>Saprospiria</taxon>
        <taxon>Saprospirales</taxon>
        <taxon>Haliscomenobacteraceae</taxon>
        <taxon>Phaeodactylibacter</taxon>
    </lineage>
</organism>